<feature type="non-terminal residue" evidence="2">
    <location>
        <position position="175"/>
    </location>
</feature>
<dbReference type="EMBL" id="BTRK01000005">
    <property type="protein sequence ID" value="GMR52753.1"/>
    <property type="molecule type" value="Genomic_DNA"/>
</dbReference>
<keyword evidence="1" id="KW-0472">Membrane</keyword>
<proteinExistence type="predicted"/>
<feature type="transmembrane region" description="Helical" evidence="1">
    <location>
        <begin position="82"/>
        <end position="107"/>
    </location>
</feature>
<evidence type="ECO:0000256" key="1">
    <source>
        <dbReference type="SAM" id="Phobius"/>
    </source>
</evidence>
<reference evidence="3" key="1">
    <citation type="submission" date="2022-10" db="EMBL/GenBank/DDBJ databases">
        <title>Genome assembly of Pristionchus species.</title>
        <authorList>
            <person name="Yoshida K."/>
            <person name="Sommer R.J."/>
        </authorList>
    </citation>
    <scope>NUCLEOTIDE SEQUENCE [LARGE SCALE GENOMIC DNA]</scope>
    <source>
        <strain evidence="3">RS5460</strain>
    </source>
</reference>
<protein>
    <submittedName>
        <fullName evidence="2">Uncharacterized protein</fullName>
    </submittedName>
</protein>
<dbReference type="AlphaFoldDB" id="A0AAN5I595"/>
<evidence type="ECO:0000313" key="3">
    <source>
        <dbReference type="Proteomes" id="UP001328107"/>
    </source>
</evidence>
<accession>A0AAN5I595</accession>
<keyword evidence="1" id="KW-1133">Transmembrane helix</keyword>
<dbReference type="Proteomes" id="UP001328107">
    <property type="component" value="Unassembled WGS sequence"/>
</dbReference>
<name>A0AAN5I595_9BILA</name>
<feature type="non-terminal residue" evidence="2">
    <location>
        <position position="1"/>
    </location>
</feature>
<gene>
    <name evidence="2" type="ORF">PMAYCL1PPCAC_22948</name>
</gene>
<organism evidence="2 3">
    <name type="scientific">Pristionchus mayeri</name>
    <dbReference type="NCBI Taxonomy" id="1317129"/>
    <lineage>
        <taxon>Eukaryota</taxon>
        <taxon>Metazoa</taxon>
        <taxon>Ecdysozoa</taxon>
        <taxon>Nematoda</taxon>
        <taxon>Chromadorea</taxon>
        <taxon>Rhabditida</taxon>
        <taxon>Rhabditina</taxon>
        <taxon>Diplogasteromorpha</taxon>
        <taxon>Diplogasteroidea</taxon>
        <taxon>Neodiplogasteridae</taxon>
        <taxon>Pristionchus</taxon>
    </lineage>
</organism>
<feature type="transmembrane region" description="Helical" evidence="1">
    <location>
        <begin position="119"/>
        <end position="144"/>
    </location>
</feature>
<feature type="transmembrane region" description="Helical" evidence="1">
    <location>
        <begin position="56"/>
        <end position="75"/>
    </location>
</feature>
<sequence>HSVCIVNSKHLSAGMAAFNAHDPKYYSCCCGAHITRLSRVLIVLTLLFYSLQLFSMAHHAIAGLLITFLGAIAVFRELRTLLLVYIMMMIINFIISVTHGLIFASWTRKRDSEFKEFEVFIVPMLMALYFIVSFFVLVSILMTYRNLAEFIKDREDAERLSKLYQANLEKQLLSP</sequence>
<keyword evidence="1" id="KW-0812">Transmembrane</keyword>
<keyword evidence="3" id="KW-1185">Reference proteome</keyword>
<comment type="caution">
    <text evidence="2">The sequence shown here is derived from an EMBL/GenBank/DDBJ whole genome shotgun (WGS) entry which is preliminary data.</text>
</comment>
<evidence type="ECO:0000313" key="2">
    <source>
        <dbReference type="EMBL" id="GMR52753.1"/>
    </source>
</evidence>